<evidence type="ECO:0000256" key="1">
    <source>
        <dbReference type="ARBA" id="ARBA00022737"/>
    </source>
</evidence>
<proteinExistence type="predicted"/>
<keyword evidence="1" id="KW-0677">Repeat</keyword>
<comment type="caution">
    <text evidence="3">The sequence shown here is derived from an EMBL/GenBank/DDBJ whole genome shotgun (WGS) entry which is preliminary data.</text>
</comment>
<feature type="compositionally biased region" description="Polar residues" evidence="2">
    <location>
        <begin position="283"/>
        <end position="295"/>
    </location>
</feature>
<dbReference type="InterPro" id="IPR006597">
    <property type="entry name" value="Sel1-like"/>
</dbReference>
<dbReference type="EMBL" id="JABAYA010000015">
    <property type="protein sequence ID" value="KAF7730559.1"/>
    <property type="molecule type" value="Genomic_DNA"/>
</dbReference>
<evidence type="ECO:0000313" key="4">
    <source>
        <dbReference type="Proteomes" id="UP000605846"/>
    </source>
</evidence>
<evidence type="ECO:0000313" key="3">
    <source>
        <dbReference type="EMBL" id="KAF7730559.1"/>
    </source>
</evidence>
<dbReference type="SMART" id="SM00671">
    <property type="entry name" value="SEL1"/>
    <property type="match status" value="5"/>
</dbReference>
<evidence type="ECO:0000256" key="2">
    <source>
        <dbReference type="SAM" id="MobiDB-lite"/>
    </source>
</evidence>
<dbReference type="Proteomes" id="UP000605846">
    <property type="component" value="Unassembled WGS sequence"/>
</dbReference>
<reference evidence="3" key="1">
    <citation type="submission" date="2020-01" db="EMBL/GenBank/DDBJ databases">
        <title>Genome Sequencing of Three Apophysomyces-Like Fungal Strains Confirms a Novel Fungal Genus in the Mucoromycota with divergent Burkholderia-like Endosymbiotic Bacteria.</title>
        <authorList>
            <person name="Stajich J.E."/>
            <person name="Macias A.M."/>
            <person name="Carter-House D."/>
            <person name="Lovett B."/>
            <person name="Kasson L.R."/>
            <person name="Berry K."/>
            <person name="Grigoriev I."/>
            <person name="Chang Y."/>
            <person name="Spatafora J."/>
            <person name="Kasson M.T."/>
        </authorList>
    </citation>
    <scope>NUCLEOTIDE SEQUENCE</scope>
    <source>
        <strain evidence="3">NRRL A-21654</strain>
    </source>
</reference>
<dbReference type="OrthoDB" id="272077at2759"/>
<feature type="compositionally biased region" description="Acidic residues" evidence="2">
    <location>
        <begin position="79"/>
        <end position="90"/>
    </location>
</feature>
<feature type="region of interest" description="Disordered" evidence="2">
    <location>
        <begin position="1"/>
        <end position="124"/>
    </location>
</feature>
<feature type="region of interest" description="Disordered" evidence="2">
    <location>
        <begin position="137"/>
        <end position="179"/>
    </location>
</feature>
<dbReference type="Pfam" id="PF08238">
    <property type="entry name" value="Sel1"/>
    <property type="match status" value="8"/>
</dbReference>
<name>A0A8H7BYC9_9FUNG</name>
<dbReference type="InterPro" id="IPR011990">
    <property type="entry name" value="TPR-like_helical_dom_sf"/>
</dbReference>
<dbReference type="AlphaFoldDB" id="A0A8H7BYC9"/>
<keyword evidence="4" id="KW-1185">Reference proteome</keyword>
<dbReference type="InterPro" id="IPR051726">
    <property type="entry name" value="Chitin_Synth_Reg"/>
</dbReference>
<dbReference type="PANTHER" id="PTHR46430:SF1">
    <property type="entry name" value="CHITIN SYNTHASE REGULATOR SKT5-RELATED"/>
    <property type="match status" value="1"/>
</dbReference>
<dbReference type="SUPFAM" id="SSF81901">
    <property type="entry name" value="HCP-like"/>
    <property type="match status" value="2"/>
</dbReference>
<dbReference type="PANTHER" id="PTHR46430">
    <property type="entry name" value="PROTEIN SKT5-RELATED"/>
    <property type="match status" value="1"/>
</dbReference>
<sequence>MGIHTTTSRRPKILGGLTKSPSSLPFHFNSDRQKTPTTPVSDGAKPQEKNGRSSIDSDTGTAEIETSRLRLRVINPDPVTDDDDSDEEVERSDNGQQNWTPMDKDDPPPLESRTKSFSQKAAESMISSISAAHDYPWNPPLSTLPTPPIPSQPITPTRRQSKTLEEDEEHRETEAALQLLPPLDLSPFFSNNDSSSPFLSTNDLHTPTNKDPYPSILVAPNPNTTFAQDQTRVSIGSGRMFSDHKPEQPTATFPEGVGRMQAVNPIARIEERSLPRWYRTTDSRPTNTMSDSAGSSFAMPGHSPNLESASVSIVRTSTNMASLAGTSQLSKYAKASYSLTNHPDALKLYRSQANKTKDPNVQLSYAKYLLEIATLYDQNSTTTGSAESHNRFKFGQVFGNDTSHVRQSNSDVRSSISNVTEYGRRASATVARLHSGDENSRRKKRLLEEEGVRWIKRLAKEGVGEAAYLQAKWIDRSMYGFKKNPTKMFKLYEVAANQGIDAAVFALGQYYEKEGDVSQAISHYHKAADAGLVEAVFRIAKVHLHGELNQRQNMTLGLALLYQATEQATEECPDAPYLFGLILTNTYRKAVIPMEVVQPYGGPFGATSYFERAAQLGHIDAQSRIGYIYEHGLYGVPMNFAKSFKYYTNAAHRGNAQAMLGLSRLYNRGSHGPNDEDEDRRLIQDESGWLASAEPNEDEAFHWCQRAADTGLDDAWFLLGWYYEAGIGAPRDYEQAIAHYQKAAAKGHAGAEIRLGKTNSVTRQQHEEGKRTTLRSTDLRRDSQTCVIM</sequence>
<dbReference type="Gene3D" id="1.25.40.10">
    <property type="entry name" value="Tetratricopeptide repeat domain"/>
    <property type="match status" value="2"/>
</dbReference>
<accession>A0A8H7BYC9</accession>
<feature type="region of interest" description="Disordered" evidence="2">
    <location>
        <begin position="279"/>
        <end position="302"/>
    </location>
</feature>
<gene>
    <name evidence="3" type="ORF">EC973_001940</name>
</gene>
<organism evidence="3 4">
    <name type="scientific">Apophysomyces ossiformis</name>
    <dbReference type="NCBI Taxonomy" id="679940"/>
    <lineage>
        <taxon>Eukaryota</taxon>
        <taxon>Fungi</taxon>
        <taxon>Fungi incertae sedis</taxon>
        <taxon>Mucoromycota</taxon>
        <taxon>Mucoromycotina</taxon>
        <taxon>Mucoromycetes</taxon>
        <taxon>Mucorales</taxon>
        <taxon>Mucorineae</taxon>
        <taxon>Mucoraceae</taxon>
        <taxon>Apophysomyces</taxon>
    </lineage>
</organism>
<protein>
    <submittedName>
        <fullName evidence="3">Uncharacterized protein</fullName>
    </submittedName>
</protein>